<evidence type="ECO:0000256" key="1">
    <source>
        <dbReference type="SAM" id="Phobius"/>
    </source>
</evidence>
<feature type="transmembrane region" description="Helical" evidence="1">
    <location>
        <begin position="96"/>
        <end position="115"/>
    </location>
</feature>
<dbReference type="Proteomes" id="UP000321058">
    <property type="component" value="Unassembled WGS sequence"/>
</dbReference>
<dbReference type="EMBL" id="BKAJ01000054">
    <property type="protein sequence ID" value="GEP56110.1"/>
    <property type="molecule type" value="Genomic_DNA"/>
</dbReference>
<comment type="caution">
    <text evidence="2">The sequence shown here is derived from an EMBL/GenBank/DDBJ whole genome shotgun (WGS) entry which is preliminary data.</text>
</comment>
<feature type="transmembrane region" description="Helical" evidence="1">
    <location>
        <begin position="12"/>
        <end position="44"/>
    </location>
</feature>
<dbReference type="RefSeq" id="WP_147150186.1">
    <property type="nucleotide sequence ID" value="NZ_BKAJ01000054.1"/>
</dbReference>
<proteinExistence type="predicted"/>
<keyword evidence="1" id="KW-0812">Transmembrane</keyword>
<evidence type="ECO:0008006" key="4">
    <source>
        <dbReference type="Google" id="ProtNLM"/>
    </source>
</evidence>
<dbReference type="AlphaFoldDB" id="A0A512NAZ3"/>
<evidence type="ECO:0000313" key="3">
    <source>
        <dbReference type="Proteomes" id="UP000321058"/>
    </source>
</evidence>
<keyword evidence="1" id="KW-1133">Transmembrane helix</keyword>
<keyword evidence="3" id="KW-1185">Reference proteome</keyword>
<gene>
    <name evidence="2" type="ORF">RSO01_32760</name>
</gene>
<evidence type="ECO:0000313" key="2">
    <source>
        <dbReference type="EMBL" id="GEP56110.1"/>
    </source>
</evidence>
<keyword evidence="1" id="KW-0472">Membrane</keyword>
<reference evidence="2 3" key="1">
    <citation type="submission" date="2019-07" db="EMBL/GenBank/DDBJ databases">
        <title>Whole genome shotgun sequence of Reyranella soli NBRC 108950.</title>
        <authorList>
            <person name="Hosoyama A."/>
            <person name="Uohara A."/>
            <person name="Ohji S."/>
            <person name="Ichikawa N."/>
        </authorList>
    </citation>
    <scope>NUCLEOTIDE SEQUENCE [LARGE SCALE GENOMIC DNA]</scope>
    <source>
        <strain evidence="2 3">NBRC 108950</strain>
    </source>
</reference>
<accession>A0A512NAZ3</accession>
<organism evidence="2 3">
    <name type="scientific">Reyranella soli</name>
    <dbReference type="NCBI Taxonomy" id="1230389"/>
    <lineage>
        <taxon>Bacteria</taxon>
        <taxon>Pseudomonadati</taxon>
        <taxon>Pseudomonadota</taxon>
        <taxon>Alphaproteobacteria</taxon>
        <taxon>Hyphomicrobiales</taxon>
        <taxon>Reyranellaceae</taxon>
        <taxon>Reyranella</taxon>
    </lineage>
</organism>
<protein>
    <recommendedName>
        <fullName evidence="4">DUF3899 domain-containing protein</fullName>
    </recommendedName>
</protein>
<dbReference type="OrthoDB" id="8162675at2"/>
<sequence>MPGKAFVMAFVWSGWLIASVIAFMIVAYASFFGVGVIGLMIWFVTARVDMEQDGVVGAGVSPAFLAQQLRTRTEMSRAERAALHGRHLLEKQSTRFFRWLGILLTAAGFGGFLLFQI</sequence>
<name>A0A512NAZ3_9HYPH</name>